<keyword evidence="7" id="KW-0966">Cell projection</keyword>
<dbReference type="InterPro" id="IPR052320">
    <property type="entry name" value="Cytochrome_b5_domain"/>
</dbReference>
<dbReference type="Gene3D" id="3.10.120.10">
    <property type="entry name" value="Cytochrome b5-like heme/steroid binding domain"/>
    <property type="match status" value="1"/>
</dbReference>
<reference evidence="11" key="1">
    <citation type="submission" date="2020-05" db="EMBL/GenBank/DDBJ databases">
        <title>Phylogenomic resolution of chytrid fungi.</title>
        <authorList>
            <person name="Stajich J.E."/>
            <person name="Amses K."/>
            <person name="Simmons R."/>
            <person name="Seto K."/>
            <person name="Myers J."/>
            <person name="Bonds A."/>
            <person name="Quandt C.A."/>
            <person name="Barry K."/>
            <person name="Liu P."/>
            <person name="Grigoriev I."/>
            <person name="Longcore J.E."/>
            <person name="James T.Y."/>
        </authorList>
    </citation>
    <scope>NUCLEOTIDE SEQUENCE</scope>
    <source>
        <strain evidence="11">JEL0379</strain>
    </source>
</reference>
<accession>A0AAD5XRP8</accession>
<comment type="caution">
    <text evidence="11">The sequence shown here is derived from an EMBL/GenBank/DDBJ whole genome shotgun (WGS) entry which is preliminary data.</text>
</comment>
<evidence type="ECO:0000256" key="1">
    <source>
        <dbReference type="ARBA" id="ARBA00004430"/>
    </source>
</evidence>
<keyword evidence="2" id="KW-0963">Cytoplasm</keyword>
<dbReference type="EMBL" id="JADGJQ010000021">
    <property type="protein sequence ID" value="KAJ3179294.1"/>
    <property type="molecule type" value="Genomic_DNA"/>
</dbReference>
<dbReference type="SMART" id="SM01117">
    <property type="entry name" value="Cyt-b5"/>
    <property type="match status" value="1"/>
</dbReference>
<gene>
    <name evidence="11" type="primary">CYB5D1</name>
    <name evidence="11" type="ORF">HDU87_002903</name>
</gene>
<evidence type="ECO:0000313" key="11">
    <source>
        <dbReference type="EMBL" id="KAJ3179294.1"/>
    </source>
</evidence>
<evidence type="ECO:0000256" key="2">
    <source>
        <dbReference type="ARBA" id="ARBA00022490"/>
    </source>
</evidence>
<keyword evidence="4" id="KW-0479">Metal-binding</keyword>
<evidence type="ECO:0000256" key="3">
    <source>
        <dbReference type="ARBA" id="ARBA00022617"/>
    </source>
</evidence>
<evidence type="ECO:0000256" key="9">
    <source>
        <dbReference type="ARBA" id="ARBA00046139"/>
    </source>
</evidence>
<comment type="subcellular location">
    <subcellularLocation>
        <location evidence="1">Cytoplasm</location>
        <location evidence="1">Cytoskeleton</location>
        <location evidence="1">Cilium axoneme</location>
    </subcellularLocation>
</comment>
<name>A0AAD5XRP8_9FUNG</name>
<feature type="domain" description="Cytochrome b5 heme-binding" evidence="10">
    <location>
        <begin position="17"/>
        <end position="73"/>
    </location>
</feature>
<proteinExistence type="predicted"/>
<dbReference type="PROSITE" id="PS50255">
    <property type="entry name" value="CYTOCHROME_B5_2"/>
    <property type="match status" value="1"/>
</dbReference>
<dbReference type="GO" id="GO:0046872">
    <property type="term" value="F:metal ion binding"/>
    <property type="evidence" value="ECO:0007669"/>
    <property type="project" value="UniProtKB-KW"/>
</dbReference>
<evidence type="ECO:0000256" key="6">
    <source>
        <dbReference type="ARBA" id="ARBA00023212"/>
    </source>
</evidence>
<keyword evidence="6" id="KW-0206">Cytoskeleton</keyword>
<evidence type="ECO:0000256" key="4">
    <source>
        <dbReference type="ARBA" id="ARBA00022723"/>
    </source>
</evidence>
<dbReference type="Proteomes" id="UP001212152">
    <property type="component" value="Unassembled WGS sequence"/>
</dbReference>
<evidence type="ECO:0000313" key="12">
    <source>
        <dbReference type="Proteomes" id="UP001212152"/>
    </source>
</evidence>
<keyword evidence="3" id="KW-0349">Heme</keyword>
<dbReference type="GO" id="GO:0005930">
    <property type="term" value="C:axoneme"/>
    <property type="evidence" value="ECO:0007669"/>
    <property type="project" value="UniProtKB-SubCell"/>
</dbReference>
<dbReference type="Pfam" id="PF00173">
    <property type="entry name" value="Cyt-b5"/>
    <property type="match status" value="1"/>
</dbReference>
<evidence type="ECO:0000256" key="7">
    <source>
        <dbReference type="ARBA" id="ARBA00023273"/>
    </source>
</evidence>
<dbReference type="InterPro" id="IPR001199">
    <property type="entry name" value="Cyt_B5-like_heme/steroid-bd"/>
</dbReference>
<protein>
    <recommendedName>
        <fullName evidence="8">Cytochrome b5 domain-containing protein 1</fullName>
    </recommendedName>
</protein>
<keyword evidence="12" id="KW-1185">Reference proteome</keyword>
<evidence type="ECO:0000256" key="5">
    <source>
        <dbReference type="ARBA" id="ARBA00023004"/>
    </source>
</evidence>
<dbReference type="AlphaFoldDB" id="A0AAD5XRP8"/>
<keyword evidence="5" id="KW-0408">Iron</keyword>
<dbReference type="InterPro" id="IPR036400">
    <property type="entry name" value="Cyt_B5-like_heme/steroid_sf"/>
</dbReference>
<evidence type="ECO:0000256" key="8">
    <source>
        <dbReference type="ARBA" id="ARBA00040649"/>
    </source>
</evidence>
<dbReference type="PANTHER" id="PTHR21281">
    <property type="entry name" value="CYTOCHROME B5 DOMAIN-CONTAINING PROTEIN 1"/>
    <property type="match status" value="1"/>
</dbReference>
<sequence>MSVGAADSPQAAVGMQERYFTPAEVELHNAPEDCWLSWLGNVYDVQPLIDEHKGDPLLVPIIKNAGKDISHWFDKKTGDLKTQTNPLTKCVTPYTPEGRFLHVPPPFPQSDWALSVDSESGLPWWLDKETYCIGRLSQKTRSIRVINTLTRDEHILEVASEEKLAAVQDRYLAFNSHAKGYMWKRQGQLLDMSRTLEENGLPEESAQFELVGMDADEWLPAVHLYFSDDLTVA</sequence>
<evidence type="ECO:0000259" key="10">
    <source>
        <dbReference type="PROSITE" id="PS50255"/>
    </source>
</evidence>
<dbReference type="PANTHER" id="PTHR21281:SF0">
    <property type="entry name" value="CYTOCHROME B5 DOMAIN-CONTAINING PROTEIN 1"/>
    <property type="match status" value="1"/>
</dbReference>
<organism evidence="11 12">
    <name type="scientific">Geranomyces variabilis</name>
    <dbReference type="NCBI Taxonomy" id="109894"/>
    <lineage>
        <taxon>Eukaryota</taxon>
        <taxon>Fungi</taxon>
        <taxon>Fungi incertae sedis</taxon>
        <taxon>Chytridiomycota</taxon>
        <taxon>Chytridiomycota incertae sedis</taxon>
        <taxon>Chytridiomycetes</taxon>
        <taxon>Spizellomycetales</taxon>
        <taxon>Powellomycetaceae</taxon>
        <taxon>Geranomyces</taxon>
    </lineage>
</organism>
<dbReference type="SUPFAM" id="SSF55856">
    <property type="entry name" value="Cytochrome b5-like heme/steroid binding domain"/>
    <property type="match status" value="1"/>
</dbReference>
<comment type="function">
    <text evidence="9">Radial spoke stalk protein that binds heme under oxidizing conditions. Required for the coordinated beating of multiple cilia maybe by functioning in a redox signaling pathway.</text>
</comment>